<dbReference type="GO" id="GO:0008017">
    <property type="term" value="F:microtubule binding"/>
    <property type="evidence" value="ECO:0007669"/>
    <property type="project" value="Ensembl"/>
</dbReference>
<dbReference type="PANTHER" id="PTHR15506">
    <property type="entry name" value="DOPPEL PRION"/>
    <property type="match status" value="1"/>
</dbReference>
<evidence type="ECO:0000256" key="3">
    <source>
        <dbReference type="ARBA" id="ARBA00009910"/>
    </source>
</evidence>
<evidence type="ECO:0000256" key="14">
    <source>
        <dbReference type="ARBA" id="ARBA00023157"/>
    </source>
</evidence>
<dbReference type="GO" id="GO:0051260">
    <property type="term" value="P:protein homooligomerization"/>
    <property type="evidence" value="ECO:0007669"/>
    <property type="project" value="InterPro"/>
</dbReference>
<feature type="signal peptide" evidence="19">
    <location>
        <begin position="1"/>
        <end position="24"/>
    </location>
</feature>
<keyword evidence="5" id="KW-0336">GPI-anchor</keyword>
<dbReference type="GO" id="GO:1900451">
    <property type="term" value="P:positive regulation of glutamate receptor signaling pathway"/>
    <property type="evidence" value="ECO:0007669"/>
    <property type="project" value="Ensembl"/>
</dbReference>
<evidence type="ECO:0000256" key="10">
    <source>
        <dbReference type="ARBA" id="ARBA00023008"/>
    </source>
</evidence>
<dbReference type="AlphaFoldDB" id="A0A8D0L0S8"/>
<keyword evidence="9" id="KW-0677">Repeat</keyword>
<dbReference type="InterPro" id="IPR036924">
    <property type="entry name" value="Prion/Doppel_b-ribbon_dom_sf"/>
</dbReference>
<keyword evidence="4" id="KW-1003">Cell membrane</keyword>
<dbReference type="GO" id="GO:0030425">
    <property type="term" value="C:dendrite"/>
    <property type="evidence" value="ECO:0007669"/>
    <property type="project" value="Ensembl"/>
</dbReference>
<dbReference type="GO" id="GO:0005829">
    <property type="term" value="C:cytosol"/>
    <property type="evidence" value="ECO:0007669"/>
    <property type="project" value="Ensembl"/>
</dbReference>
<dbReference type="GO" id="GO:0009986">
    <property type="term" value="C:cell surface"/>
    <property type="evidence" value="ECO:0007669"/>
    <property type="project" value="Ensembl"/>
</dbReference>
<evidence type="ECO:0000256" key="11">
    <source>
        <dbReference type="ARBA" id="ARBA00023034"/>
    </source>
</evidence>
<evidence type="ECO:0000259" key="20">
    <source>
        <dbReference type="Pfam" id="PF00377"/>
    </source>
</evidence>
<dbReference type="GO" id="GO:0140693">
    <property type="term" value="F:molecular condensate scaffold activity"/>
    <property type="evidence" value="ECO:0007669"/>
    <property type="project" value="Ensembl"/>
</dbReference>
<comment type="similarity">
    <text evidence="3">Belongs to the prion family.</text>
</comment>
<evidence type="ECO:0000256" key="18">
    <source>
        <dbReference type="SAM" id="Phobius"/>
    </source>
</evidence>
<keyword evidence="14" id="KW-1015">Disulfide bond</keyword>
<dbReference type="Gene3D" id="1.10.790.10">
    <property type="entry name" value="Prion/Doppel protein, beta-ribbon domain"/>
    <property type="match status" value="1"/>
</dbReference>
<evidence type="ECO:0000256" key="4">
    <source>
        <dbReference type="ARBA" id="ARBA00022475"/>
    </source>
</evidence>
<gene>
    <name evidence="22" type="primary">PRNP</name>
</gene>
<keyword evidence="12" id="KW-0034">Amyloid</keyword>
<feature type="compositionally biased region" description="Polar residues" evidence="17">
    <location>
        <begin position="40"/>
        <end position="49"/>
    </location>
</feature>
<evidence type="ECO:0000256" key="5">
    <source>
        <dbReference type="ARBA" id="ARBA00022622"/>
    </source>
</evidence>
<dbReference type="Pfam" id="PF11587">
    <property type="entry name" value="Prion_bPrPp"/>
    <property type="match status" value="1"/>
</dbReference>
<name>A0A8D0L0S8_SPHPU</name>
<keyword evidence="15" id="KW-0325">Glycoprotein</keyword>
<dbReference type="GeneTree" id="ENSGT00510000049083"/>
<keyword evidence="6" id="KW-0640">Prion</keyword>
<dbReference type="GO" id="GO:0035556">
    <property type="term" value="P:intracellular signal transduction"/>
    <property type="evidence" value="ECO:0007669"/>
    <property type="project" value="Ensembl"/>
</dbReference>
<evidence type="ECO:0000256" key="6">
    <source>
        <dbReference type="ARBA" id="ARBA00022678"/>
    </source>
</evidence>
<feature type="domain" description="Prion/Doppel protein beta-ribbon" evidence="20">
    <location>
        <begin position="149"/>
        <end position="258"/>
    </location>
</feature>
<evidence type="ECO:0000256" key="7">
    <source>
        <dbReference type="ARBA" id="ARBA00022723"/>
    </source>
</evidence>
<protein>
    <submittedName>
        <fullName evidence="22">Prion protein (Kanno blood group)</fullName>
    </submittedName>
</protein>
<dbReference type="GO" id="GO:0005886">
    <property type="term" value="C:plasma membrane"/>
    <property type="evidence" value="ECO:0007669"/>
    <property type="project" value="UniProtKB-SubCell"/>
</dbReference>
<dbReference type="OMA" id="QMCTTQY"/>
<keyword evidence="13 18" id="KW-0472">Membrane</keyword>
<feature type="region of interest" description="Disordered" evidence="17">
    <location>
        <begin position="26"/>
        <end position="112"/>
    </location>
</feature>
<evidence type="ECO:0000256" key="19">
    <source>
        <dbReference type="SAM" id="SignalP"/>
    </source>
</evidence>
<dbReference type="GO" id="GO:0042802">
    <property type="term" value="F:identical protein binding"/>
    <property type="evidence" value="ECO:0007669"/>
    <property type="project" value="Ensembl"/>
</dbReference>
<evidence type="ECO:0000313" key="23">
    <source>
        <dbReference type="Proteomes" id="UP000694392"/>
    </source>
</evidence>
<keyword evidence="18" id="KW-1133">Transmembrane helix</keyword>
<keyword evidence="16" id="KW-0449">Lipoprotein</keyword>
<evidence type="ECO:0000259" key="21">
    <source>
        <dbReference type="Pfam" id="PF11587"/>
    </source>
</evidence>
<keyword evidence="7" id="KW-0479">Metal-binding</keyword>
<dbReference type="GO" id="GO:0005794">
    <property type="term" value="C:Golgi apparatus"/>
    <property type="evidence" value="ECO:0007669"/>
    <property type="project" value="UniProtKB-SubCell"/>
</dbReference>
<evidence type="ECO:0000256" key="17">
    <source>
        <dbReference type="SAM" id="MobiDB-lite"/>
    </source>
</evidence>
<dbReference type="SMART" id="SM00157">
    <property type="entry name" value="PRP"/>
    <property type="match status" value="1"/>
</dbReference>
<dbReference type="GO" id="GO:0071280">
    <property type="term" value="P:cellular response to copper ion"/>
    <property type="evidence" value="ECO:0007669"/>
    <property type="project" value="Ensembl"/>
</dbReference>
<comment type="subcellular location">
    <subcellularLocation>
        <location evidence="2">Cell membrane</location>
        <topology evidence="2">Lipid-anchor</topology>
        <topology evidence="2">GPI-anchor</topology>
    </subcellularLocation>
    <subcellularLocation>
        <location evidence="1">Golgi apparatus</location>
    </subcellularLocation>
</comment>
<feature type="chain" id="PRO_5034135127" evidence="19">
    <location>
        <begin position="25"/>
        <end position="262"/>
    </location>
</feature>
<evidence type="ECO:0000256" key="13">
    <source>
        <dbReference type="ARBA" id="ARBA00023136"/>
    </source>
</evidence>
<dbReference type="Ensembl" id="ENSSPUT00000000289.1">
    <property type="protein sequence ID" value="ENSSPUP00000000266.1"/>
    <property type="gene ID" value="ENSSPUG00000000276.1"/>
</dbReference>
<dbReference type="Proteomes" id="UP000694392">
    <property type="component" value="Unplaced"/>
</dbReference>
<reference evidence="22" key="1">
    <citation type="submission" date="2025-08" db="UniProtKB">
        <authorList>
            <consortium name="Ensembl"/>
        </authorList>
    </citation>
    <scope>IDENTIFICATION</scope>
</reference>
<feature type="domain" description="Major prion protein N-terminal" evidence="21">
    <location>
        <begin position="1"/>
        <end position="26"/>
    </location>
</feature>
<dbReference type="GO" id="GO:0098552">
    <property type="term" value="C:side of membrane"/>
    <property type="evidence" value="ECO:0007669"/>
    <property type="project" value="UniProtKB-KW"/>
</dbReference>
<feature type="transmembrane region" description="Helical" evidence="18">
    <location>
        <begin position="242"/>
        <end position="261"/>
    </location>
</feature>
<keyword evidence="11" id="KW-0333">Golgi apparatus</keyword>
<organism evidence="22 23">
    <name type="scientific">Sphenodon punctatus</name>
    <name type="common">Tuatara</name>
    <name type="synonym">Hatteria punctata</name>
    <dbReference type="NCBI Taxonomy" id="8508"/>
    <lineage>
        <taxon>Eukaryota</taxon>
        <taxon>Metazoa</taxon>
        <taxon>Chordata</taxon>
        <taxon>Craniata</taxon>
        <taxon>Vertebrata</taxon>
        <taxon>Euteleostomi</taxon>
        <taxon>Lepidosauria</taxon>
        <taxon>Sphenodontia</taxon>
        <taxon>Sphenodontidae</taxon>
        <taxon>Sphenodon</taxon>
    </lineage>
</organism>
<evidence type="ECO:0000256" key="2">
    <source>
        <dbReference type="ARBA" id="ARBA00004609"/>
    </source>
</evidence>
<dbReference type="GO" id="GO:0031965">
    <property type="term" value="C:nuclear membrane"/>
    <property type="evidence" value="ECO:0007669"/>
    <property type="project" value="Ensembl"/>
</dbReference>
<dbReference type="GO" id="GO:0050850">
    <property type="term" value="P:positive regulation of calcium-mediated signaling"/>
    <property type="evidence" value="ECO:0007669"/>
    <property type="project" value="Ensembl"/>
</dbReference>
<accession>A0A8D0L0S8</accession>
<dbReference type="GO" id="GO:1903136">
    <property type="term" value="F:cuprous ion binding"/>
    <property type="evidence" value="ECO:0007669"/>
    <property type="project" value="Ensembl"/>
</dbReference>
<dbReference type="GO" id="GO:0043525">
    <property type="term" value="P:positive regulation of neuron apoptotic process"/>
    <property type="evidence" value="ECO:0007669"/>
    <property type="project" value="Ensembl"/>
</dbReference>
<evidence type="ECO:0000256" key="16">
    <source>
        <dbReference type="ARBA" id="ARBA00023288"/>
    </source>
</evidence>
<dbReference type="InterPro" id="IPR022416">
    <property type="entry name" value="Prion/Doppel_prot_b-ribbon_dom"/>
</dbReference>
<dbReference type="GO" id="GO:0016234">
    <property type="term" value="C:inclusion body"/>
    <property type="evidence" value="ECO:0007669"/>
    <property type="project" value="Ensembl"/>
</dbReference>
<evidence type="ECO:0000256" key="12">
    <source>
        <dbReference type="ARBA" id="ARBA00023087"/>
    </source>
</evidence>
<keyword evidence="23" id="KW-1185">Reference proteome</keyword>
<evidence type="ECO:0000256" key="1">
    <source>
        <dbReference type="ARBA" id="ARBA00004555"/>
    </source>
</evidence>
<evidence type="ECO:0000256" key="8">
    <source>
        <dbReference type="ARBA" id="ARBA00022729"/>
    </source>
</evidence>
<evidence type="ECO:0000256" key="9">
    <source>
        <dbReference type="ARBA" id="ARBA00022737"/>
    </source>
</evidence>
<dbReference type="InterPro" id="IPR000817">
    <property type="entry name" value="Prion"/>
</dbReference>
<keyword evidence="10" id="KW-0186">Copper</keyword>
<dbReference type="InterPro" id="IPR025860">
    <property type="entry name" value="Prion_N"/>
</dbReference>
<dbReference type="GO" id="GO:0001540">
    <property type="term" value="F:amyloid-beta binding"/>
    <property type="evidence" value="ECO:0007669"/>
    <property type="project" value="Ensembl"/>
</dbReference>
<dbReference type="SUPFAM" id="SSF54098">
    <property type="entry name" value="Prion-like"/>
    <property type="match status" value="1"/>
</dbReference>
<dbReference type="GO" id="GO:0045121">
    <property type="term" value="C:membrane raft"/>
    <property type="evidence" value="ECO:0007669"/>
    <property type="project" value="Ensembl"/>
</dbReference>
<dbReference type="Pfam" id="PF00377">
    <property type="entry name" value="Prion"/>
    <property type="match status" value="1"/>
</dbReference>
<proteinExistence type="inferred from homology"/>
<keyword evidence="18" id="KW-0812">Transmembrane</keyword>
<dbReference type="GO" id="GO:0044877">
    <property type="term" value="F:protein-containing complex binding"/>
    <property type="evidence" value="ECO:0007669"/>
    <property type="project" value="Ensembl"/>
</dbReference>
<keyword evidence="8 19" id="KW-0732">Signal</keyword>
<sequence length="262" mass="29133">MGKYLVTCWIISLLVLMWSDVSLAKKGKGKTGGGGWGTGSNRNPQNPSYPHNPGYPQNPGYPHNPGYPQNPAYPPRNPGYPQNPGYPPRNPGYPSNTGGGWGQPHNPNMGGYNQKPWKPKKTNMKHMVGAAAAGAVVGGLGGYALGSAMSGMNFRFNNPNDERWWYENRDRYPDRVYYGQYGNQQVTSERFVHDCVNVTLTEYSNLDSADNKNMTETETKVVKQVVREMCIQQYRISSGAKILLSNSFMMPIIMLVMCSLMH</sequence>
<reference evidence="22" key="2">
    <citation type="submission" date="2025-09" db="UniProtKB">
        <authorList>
            <consortium name="Ensembl"/>
        </authorList>
    </citation>
    <scope>IDENTIFICATION</scope>
</reference>
<feature type="transmembrane region" description="Helical" evidence="18">
    <location>
        <begin position="127"/>
        <end position="146"/>
    </location>
</feature>
<dbReference type="GO" id="GO:0031648">
    <property type="term" value="P:protein destabilization"/>
    <property type="evidence" value="ECO:0007669"/>
    <property type="project" value="Ensembl"/>
</dbReference>
<evidence type="ECO:0000313" key="22">
    <source>
        <dbReference type="Ensembl" id="ENSSPUP00000000266.1"/>
    </source>
</evidence>
<evidence type="ECO:0000256" key="15">
    <source>
        <dbReference type="ARBA" id="ARBA00023180"/>
    </source>
</evidence>
<dbReference type="GO" id="GO:1904646">
    <property type="term" value="P:cellular response to amyloid-beta"/>
    <property type="evidence" value="ECO:0007669"/>
    <property type="project" value="Ensembl"/>
</dbReference>
<dbReference type="PANTHER" id="PTHR15506:SF2">
    <property type="entry name" value="MAJOR PRION PROTEIN"/>
    <property type="match status" value="1"/>
</dbReference>